<protein>
    <submittedName>
        <fullName evidence="1">Uncharacterized protein</fullName>
    </submittedName>
</protein>
<dbReference type="EMBL" id="MBFS01001261">
    <property type="protein sequence ID" value="PVV01239.1"/>
    <property type="molecule type" value="Genomic_DNA"/>
</dbReference>
<accession>A0A2T9Z9F7</accession>
<evidence type="ECO:0000313" key="2">
    <source>
        <dbReference type="Proteomes" id="UP000245609"/>
    </source>
</evidence>
<keyword evidence="2" id="KW-1185">Reference proteome</keyword>
<dbReference type="Proteomes" id="UP000245609">
    <property type="component" value="Unassembled WGS sequence"/>
</dbReference>
<organism evidence="1 2">
    <name type="scientific">Smittium megazygosporum</name>
    <dbReference type="NCBI Taxonomy" id="133381"/>
    <lineage>
        <taxon>Eukaryota</taxon>
        <taxon>Fungi</taxon>
        <taxon>Fungi incertae sedis</taxon>
        <taxon>Zoopagomycota</taxon>
        <taxon>Kickxellomycotina</taxon>
        <taxon>Harpellomycetes</taxon>
        <taxon>Harpellales</taxon>
        <taxon>Legeriomycetaceae</taxon>
        <taxon>Smittium</taxon>
    </lineage>
</organism>
<comment type="caution">
    <text evidence="1">The sequence shown here is derived from an EMBL/GenBank/DDBJ whole genome shotgun (WGS) entry which is preliminary data.</text>
</comment>
<dbReference type="AlphaFoldDB" id="A0A2T9Z9F7"/>
<reference evidence="1 2" key="1">
    <citation type="journal article" date="2018" name="MBio">
        <title>Comparative Genomics Reveals the Core Gene Toolbox for the Fungus-Insect Symbiosis.</title>
        <authorList>
            <person name="Wang Y."/>
            <person name="Stata M."/>
            <person name="Wang W."/>
            <person name="Stajich J.E."/>
            <person name="White M.M."/>
            <person name="Moncalvo J.M."/>
        </authorList>
    </citation>
    <scope>NUCLEOTIDE SEQUENCE [LARGE SCALE GENOMIC DNA]</scope>
    <source>
        <strain evidence="1 2">SC-DP-2</strain>
    </source>
</reference>
<gene>
    <name evidence="1" type="ORF">BB560_004354</name>
</gene>
<evidence type="ECO:0000313" key="1">
    <source>
        <dbReference type="EMBL" id="PVV01239.1"/>
    </source>
</evidence>
<name>A0A2T9Z9F7_9FUNG</name>
<dbReference type="OrthoDB" id="5551532at2759"/>
<sequence>MGLNLLKELQRLLLIPRRLLWLMPYIATYGLFSFVKVSNHLELSAASACLATSSKHCFSYSLIHNKQIPEYPYINSQTIHLSDKFDTSNSLTVIIAAVVSSAEIDHILVWKNDITDVKMLRRIQNMNHYTNVDKRAAAVTLDAKSNTLANTLYSNLWNIVSNL</sequence>
<proteinExistence type="predicted"/>